<dbReference type="AlphaFoldDB" id="A0A376MW58"/>
<dbReference type="Proteomes" id="UP000254817">
    <property type="component" value="Unassembled WGS sequence"/>
</dbReference>
<accession>A0A376MW58</accession>
<protein>
    <submittedName>
        <fullName evidence="1">Phage head-tail preconnector protein [contains: scaffold protein]</fullName>
    </submittedName>
</protein>
<evidence type="ECO:0000313" key="1">
    <source>
        <dbReference type="EMBL" id="STG54679.1"/>
    </source>
</evidence>
<sequence length="64" mass="7434">MDGNQFEALPEEVRQDMQQRIDAAHRMFAEKVAMYTGLSVDVSREQRPPFLKVSPALRPGWRMN</sequence>
<name>A0A376MW58_ECOLX</name>
<dbReference type="EMBL" id="UGAW01000001">
    <property type="protein sequence ID" value="STG54679.1"/>
    <property type="molecule type" value="Genomic_DNA"/>
</dbReference>
<evidence type="ECO:0000313" key="2">
    <source>
        <dbReference type="Proteomes" id="UP000254817"/>
    </source>
</evidence>
<organism evidence="1 2">
    <name type="scientific">Escherichia coli</name>
    <dbReference type="NCBI Taxonomy" id="562"/>
    <lineage>
        <taxon>Bacteria</taxon>
        <taxon>Pseudomonadati</taxon>
        <taxon>Pseudomonadota</taxon>
        <taxon>Gammaproteobacteria</taxon>
        <taxon>Enterobacterales</taxon>
        <taxon>Enterobacteriaceae</taxon>
        <taxon>Escherichia</taxon>
    </lineage>
</organism>
<gene>
    <name evidence="1" type="ORF">NCTC11112_05274</name>
</gene>
<reference evidence="1 2" key="1">
    <citation type="submission" date="2018-06" db="EMBL/GenBank/DDBJ databases">
        <authorList>
            <consortium name="Pathogen Informatics"/>
            <person name="Doyle S."/>
        </authorList>
    </citation>
    <scope>NUCLEOTIDE SEQUENCE [LARGE SCALE GENOMIC DNA]</scope>
    <source>
        <strain evidence="1 2">NCTC11112</strain>
    </source>
</reference>
<proteinExistence type="predicted"/>